<evidence type="ECO:0000313" key="1">
    <source>
        <dbReference type="EMBL" id="RYR01876.1"/>
    </source>
</evidence>
<protein>
    <submittedName>
        <fullName evidence="1">Uncharacterized protein</fullName>
    </submittedName>
</protein>
<dbReference type="Proteomes" id="UP000289738">
    <property type="component" value="Chromosome B06"/>
</dbReference>
<dbReference type="AlphaFoldDB" id="A0A444YIV2"/>
<gene>
    <name evidence="1" type="ORF">Ahy_B06g080737</name>
</gene>
<sequence>MGASGTFSESVCFLSESSQRLSKRQRWRKKNIPTEYLGEYESNPDEDYDQEDEGAFSFIHIEDEPGFFPRPTERQMSHLRPLHVIAILNGFKINKVLINGGAAISLLPERMLEKVGKHPYDLVPTNIATWVSNRLVGTVSLEDFEDCTMSQGDGVPDYLFLENKYDSSDEVESDRPEVWLGWLDFGVWWKLLVVLFQKQVTAPIIQGCVVSEKWKSLSSLWIPKAFQSALLVGSRRRYQTVKSYPRGLIFGLFLKDF</sequence>
<name>A0A444YIV2_ARAHY</name>
<proteinExistence type="predicted"/>
<comment type="caution">
    <text evidence="1">The sequence shown here is derived from an EMBL/GenBank/DDBJ whole genome shotgun (WGS) entry which is preliminary data.</text>
</comment>
<dbReference type="EMBL" id="SDMP01000016">
    <property type="protein sequence ID" value="RYR01876.1"/>
    <property type="molecule type" value="Genomic_DNA"/>
</dbReference>
<reference evidence="1 2" key="1">
    <citation type="submission" date="2019-01" db="EMBL/GenBank/DDBJ databases">
        <title>Sequencing of cultivated peanut Arachis hypogaea provides insights into genome evolution and oil improvement.</title>
        <authorList>
            <person name="Chen X."/>
        </authorList>
    </citation>
    <scope>NUCLEOTIDE SEQUENCE [LARGE SCALE GENOMIC DNA]</scope>
    <source>
        <strain evidence="2">cv. Fuhuasheng</strain>
        <tissue evidence="1">Leaves</tissue>
    </source>
</reference>
<organism evidence="1 2">
    <name type="scientific">Arachis hypogaea</name>
    <name type="common">Peanut</name>
    <dbReference type="NCBI Taxonomy" id="3818"/>
    <lineage>
        <taxon>Eukaryota</taxon>
        <taxon>Viridiplantae</taxon>
        <taxon>Streptophyta</taxon>
        <taxon>Embryophyta</taxon>
        <taxon>Tracheophyta</taxon>
        <taxon>Spermatophyta</taxon>
        <taxon>Magnoliopsida</taxon>
        <taxon>eudicotyledons</taxon>
        <taxon>Gunneridae</taxon>
        <taxon>Pentapetalae</taxon>
        <taxon>rosids</taxon>
        <taxon>fabids</taxon>
        <taxon>Fabales</taxon>
        <taxon>Fabaceae</taxon>
        <taxon>Papilionoideae</taxon>
        <taxon>50 kb inversion clade</taxon>
        <taxon>dalbergioids sensu lato</taxon>
        <taxon>Dalbergieae</taxon>
        <taxon>Pterocarpus clade</taxon>
        <taxon>Arachis</taxon>
    </lineage>
</organism>
<evidence type="ECO:0000313" key="2">
    <source>
        <dbReference type="Proteomes" id="UP000289738"/>
    </source>
</evidence>
<accession>A0A444YIV2</accession>
<keyword evidence="2" id="KW-1185">Reference proteome</keyword>